<proteinExistence type="predicted"/>
<dbReference type="PANTHER" id="PTHR19282:SF554">
    <property type="entry name" value="ANTIGEN, PUTATIVE-RELATED"/>
    <property type="match status" value="1"/>
</dbReference>
<feature type="transmembrane region" description="Helical" evidence="6">
    <location>
        <begin position="258"/>
        <end position="280"/>
    </location>
</feature>
<dbReference type="InterPro" id="IPR008952">
    <property type="entry name" value="Tetraspanin_EC2_sf"/>
</dbReference>
<dbReference type="Pfam" id="PF00335">
    <property type="entry name" value="Tetraspanin"/>
    <property type="match status" value="1"/>
</dbReference>
<comment type="subcellular location">
    <subcellularLocation>
        <location evidence="1">Membrane</location>
        <topology evidence="1">Multi-pass membrane protein</topology>
    </subcellularLocation>
</comment>
<accession>A0A4D5R9G3</accession>
<feature type="transmembrane region" description="Helical" evidence="6">
    <location>
        <begin position="12"/>
        <end position="37"/>
    </location>
</feature>
<feature type="transmembrane region" description="Helical" evidence="6">
    <location>
        <begin position="57"/>
        <end position="78"/>
    </location>
</feature>
<evidence type="ECO:0000256" key="6">
    <source>
        <dbReference type="SAM" id="Phobius"/>
    </source>
</evidence>
<organism evidence="7">
    <name type="scientific">Scolopendra viridis</name>
    <name type="common">Giant centipede</name>
    <dbReference type="NCBI Taxonomy" id="118503"/>
    <lineage>
        <taxon>Eukaryota</taxon>
        <taxon>Metazoa</taxon>
        <taxon>Ecdysozoa</taxon>
        <taxon>Arthropoda</taxon>
        <taxon>Myriapoda</taxon>
        <taxon>Chilopoda</taxon>
        <taxon>Pleurostigmophora</taxon>
        <taxon>Scolopendromorpha</taxon>
        <taxon>Scolopendridae</taxon>
        <taxon>Scolopendra</taxon>
    </lineage>
</organism>
<dbReference type="EMBL" id="GGNE01000212">
    <property type="protein sequence ID" value="MIC88753.1"/>
    <property type="molecule type" value="Transcribed_RNA"/>
</dbReference>
<evidence type="ECO:0000256" key="2">
    <source>
        <dbReference type="ARBA" id="ARBA00022692"/>
    </source>
</evidence>
<dbReference type="PANTHER" id="PTHR19282">
    <property type="entry name" value="TETRASPANIN"/>
    <property type="match status" value="1"/>
</dbReference>
<dbReference type="SUPFAM" id="SSF48652">
    <property type="entry name" value="Tetraspanin"/>
    <property type="match status" value="1"/>
</dbReference>
<dbReference type="AlphaFoldDB" id="A0A4D5R9G3"/>
<dbReference type="InterPro" id="IPR018499">
    <property type="entry name" value="Tetraspanin/Peripherin"/>
</dbReference>
<evidence type="ECO:0000256" key="4">
    <source>
        <dbReference type="ARBA" id="ARBA00023136"/>
    </source>
</evidence>
<keyword evidence="4 6" id="KW-0472">Membrane</keyword>
<evidence type="ECO:0000313" key="7">
    <source>
        <dbReference type="EMBL" id="MIC88753.1"/>
    </source>
</evidence>
<reference evidence="7" key="1">
    <citation type="journal article" date="2018" name="Toxicon">
        <title>Venom-gland transcriptomics and venom proteomics of the giant Florida blue centipede, Scolopendra viridis.</title>
        <authorList>
            <person name="Ward M.J."/>
            <person name="Rokyta D.R."/>
        </authorList>
    </citation>
    <scope>NUCLEOTIDE SEQUENCE</scope>
    <source>
        <tissue evidence="7">Venom gland</tissue>
    </source>
</reference>
<keyword evidence="3 6" id="KW-1133">Transmembrane helix</keyword>
<name>A0A4D5R9G3_SCOVI</name>
<keyword evidence="2 6" id="KW-0812">Transmembrane</keyword>
<evidence type="ECO:0000256" key="1">
    <source>
        <dbReference type="ARBA" id="ARBA00004141"/>
    </source>
</evidence>
<feature type="region of interest" description="Disordered" evidence="5">
    <location>
        <begin position="309"/>
        <end position="333"/>
    </location>
</feature>
<feature type="transmembrane region" description="Helical" evidence="6">
    <location>
        <begin position="85"/>
        <end position="107"/>
    </location>
</feature>
<protein>
    <submittedName>
        <fullName evidence="7">Tetraspanin-9</fullName>
    </submittedName>
</protein>
<evidence type="ECO:0000256" key="3">
    <source>
        <dbReference type="ARBA" id="ARBA00022989"/>
    </source>
</evidence>
<sequence>MLLRSAMRYYRLWIYSCNGVLLLSVIVFAVVGGFILADLRMRFVPLPLYHPTLLYGYVALLLQAGVLQAVGCVSAVRLNERWLNVYWLLMLVLLVGDVLVGIVWVFLFSSLTSGLSAHLRLKLHAEYGVSSSSDAMALWERLQREHNCCGAQGPVDYNETQWFTDIWPQMTQDLNETRNSSSNILRAEADYSIIPMNEWPHRWPWPVPVTCCRKDYKWTNTSRRGSLFVSSKRSPKKMCSLQGCTEPIRQWLQRSADLLFILGYCVIAFLKLCFLGILRYEIREMIQKIRLLQGELQALPDLATIGMPSPNHVDKPSNGNNNELEMKELTNHR</sequence>
<evidence type="ECO:0000256" key="5">
    <source>
        <dbReference type="SAM" id="MobiDB-lite"/>
    </source>
</evidence>
<dbReference type="GO" id="GO:0005886">
    <property type="term" value="C:plasma membrane"/>
    <property type="evidence" value="ECO:0007669"/>
    <property type="project" value="TreeGrafter"/>
</dbReference>
<feature type="compositionally biased region" description="Basic and acidic residues" evidence="5">
    <location>
        <begin position="324"/>
        <end position="333"/>
    </location>
</feature>